<dbReference type="Proteomes" id="UP000747542">
    <property type="component" value="Unassembled WGS sequence"/>
</dbReference>
<dbReference type="PROSITE" id="PS40000">
    <property type="entry name" value="DM_1"/>
    <property type="match status" value="1"/>
</dbReference>
<protein>
    <submittedName>
        <fullName evidence="8">Doublesex- and mab-3-related transcription factor 1-like</fullName>
    </submittedName>
</protein>
<keyword evidence="1 5" id="KW-0479">Metal-binding</keyword>
<dbReference type="AlphaFoldDB" id="A0A8J5TBZ9"/>
<dbReference type="GO" id="GO:0005634">
    <property type="term" value="C:nucleus"/>
    <property type="evidence" value="ECO:0007669"/>
    <property type="project" value="UniProtKB-SubCell"/>
</dbReference>
<feature type="domain" description="DM" evidence="7">
    <location>
        <begin position="50"/>
        <end position="97"/>
    </location>
</feature>
<dbReference type="SUPFAM" id="SSF82927">
    <property type="entry name" value="Cysteine-rich DNA binding domain, (DM domain)"/>
    <property type="match status" value="1"/>
</dbReference>
<dbReference type="PROSITE" id="PS50809">
    <property type="entry name" value="DM_2"/>
    <property type="match status" value="1"/>
</dbReference>
<dbReference type="PANTHER" id="PTHR12322">
    <property type="entry name" value="DOUBLESEX AND MAB-3 RELATED TRANSCRIPTION FACTOR DMRT"/>
    <property type="match status" value="1"/>
</dbReference>
<keyword evidence="3 5" id="KW-0238">DNA-binding</keyword>
<dbReference type="Pfam" id="PF00751">
    <property type="entry name" value="DM"/>
    <property type="match status" value="1"/>
</dbReference>
<dbReference type="EMBL" id="JAHLQT010008938">
    <property type="protein sequence ID" value="KAG7173790.1"/>
    <property type="molecule type" value="Genomic_DNA"/>
</dbReference>
<dbReference type="GO" id="GO:0000978">
    <property type="term" value="F:RNA polymerase II cis-regulatory region sequence-specific DNA binding"/>
    <property type="evidence" value="ECO:0007669"/>
    <property type="project" value="TreeGrafter"/>
</dbReference>
<dbReference type="GO" id="GO:0046872">
    <property type="term" value="F:metal ion binding"/>
    <property type="evidence" value="ECO:0007669"/>
    <property type="project" value="UniProtKB-KW"/>
</dbReference>
<keyword evidence="4 5" id="KW-0539">Nucleus</keyword>
<dbReference type="SMART" id="SM00301">
    <property type="entry name" value="DM"/>
    <property type="match status" value="1"/>
</dbReference>
<dbReference type="InterPro" id="IPR036407">
    <property type="entry name" value="DM_DNA-bd_sf"/>
</dbReference>
<dbReference type="Gene3D" id="4.10.1040.10">
    <property type="entry name" value="DM DNA-binding domain"/>
    <property type="match status" value="1"/>
</dbReference>
<evidence type="ECO:0000259" key="7">
    <source>
        <dbReference type="PROSITE" id="PS50809"/>
    </source>
</evidence>
<accession>A0A8J5TBZ9</accession>
<evidence type="ECO:0000256" key="4">
    <source>
        <dbReference type="ARBA" id="ARBA00023242"/>
    </source>
</evidence>
<dbReference type="FunFam" id="4.10.1040.10:FF:000001">
    <property type="entry name" value="doublesex- and mab-3-related transcription factor 1"/>
    <property type="match status" value="1"/>
</dbReference>
<sequence>MADARPLDLRTETPADEGFSDSLSPPLHLPKHLHQPQQPQPVYSNRVPKCARCRNHNKHTPLRGHKRYCPFKKCQCERCELTVQRQKIMAQQVALRRAQDQDEARGTTLTEAQPLMPPTSPNTSKELEEYMDEESASTSTPTSSVTRSTSQLLQQHLPKDHHDLPSFHHLHGESASPVCITP</sequence>
<feature type="compositionally biased region" description="Basic and acidic residues" evidence="6">
    <location>
        <begin position="1"/>
        <end position="13"/>
    </location>
</feature>
<dbReference type="InterPro" id="IPR026607">
    <property type="entry name" value="DMRT"/>
</dbReference>
<comment type="subcellular location">
    <subcellularLocation>
        <location evidence="5">Nucleus</location>
    </subcellularLocation>
</comment>
<keyword evidence="9" id="KW-1185">Reference proteome</keyword>
<evidence type="ECO:0000313" key="9">
    <source>
        <dbReference type="Proteomes" id="UP000747542"/>
    </source>
</evidence>
<evidence type="ECO:0000313" key="8">
    <source>
        <dbReference type="EMBL" id="KAG7173790.1"/>
    </source>
</evidence>
<gene>
    <name evidence="8" type="primary">dmrt1-L</name>
    <name evidence="8" type="ORF">Hamer_G021598</name>
</gene>
<comment type="caution">
    <text evidence="8">The sequence shown here is derived from an EMBL/GenBank/DDBJ whole genome shotgun (WGS) entry which is preliminary data.</text>
</comment>
<dbReference type="PANTHER" id="PTHR12322:SF116">
    <property type="entry name" value="DOUBLESEX-MAB RELATED 99B"/>
    <property type="match status" value="1"/>
</dbReference>
<feature type="compositionally biased region" description="Low complexity" evidence="6">
    <location>
        <begin position="136"/>
        <end position="150"/>
    </location>
</feature>
<keyword evidence="2 5" id="KW-0862">Zinc</keyword>
<dbReference type="GO" id="GO:0007548">
    <property type="term" value="P:sex differentiation"/>
    <property type="evidence" value="ECO:0007669"/>
    <property type="project" value="TreeGrafter"/>
</dbReference>
<evidence type="ECO:0000256" key="3">
    <source>
        <dbReference type="ARBA" id="ARBA00023125"/>
    </source>
</evidence>
<evidence type="ECO:0000256" key="2">
    <source>
        <dbReference type="ARBA" id="ARBA00022833"/>
    </source>
</evidence>
<dbReference type="GO" id="GO:0000981">
    <property type="term" value="F:DNA-binding transcription factor activity, RNA polymerase II-specific"/>
    <property type="evidence" value="ECO:0007669"/>
    <property type="project" value="TreeGrafter"/>
</dbReference>
<dbReference type="InterPro" id="IPR001275">
    <property type="entry name" value="DM_DNA-bd"/>
</dbReference>
<evidence type="ECO:0000256" key="6">
    <source>
        <dbReference type="SAM" id="MobiDB-lite"/>
    </source>
</evidence>
<feature type="region of interest" description="Disordered" evidence="6">
    <location>
        <begin position="1"/>
        <end position="43"/>
    </location>
</feature>
<reference evidence="8" key="1">
    <citation type="journal article" date="2021" name="Sci. Adv.">
        <title>The American lobster genome reveals insights on longevity, neural, and immune adaptations.</title>
        <authorList>
            <person name="Polinski J.M."/>
            <person name="Zimin A.V."/>
            <person name="Clark K.F."/>
            <person name="Kohn A.B."/>
            <person name="Sadowski N."/>
            <person name="Timp W."/>
            <person name="Ptitsyn A."/>
            <person name="Khanna P."/>
            <person name="Romanova D.Y."/>
            <person name="Williams P."/>
            <person name="Greenwood S.J."/>
            <person name="Moroz L.L."/>
            <person name="Walt D.R."/>
            <person name="Bodnar A.G."/>
        </authorList>
    </citation>
    <scope>NUCLEOTIDE SEQUENCE</scope>
    <source>
        <strain evidence="8">GMGI-L3</strain>
    </source>
</reference>
<organism evidence="8 9">
    <name type="scientific">Homarus americanus</name>
    <name type="common">American lobster</name>
    <dbReference type="NCBI Taxonomy" id="6706"/>
    <lineage>
        <taxon>Eukaryota</taxon>
        <taxon>Metazoa</taxon>
        <taxon>Ecdysozoa</taxon>
        <taxon>Arthropoda</taxon>
        <taxon>Crustacea</taxon>
        <taxon>Multicrustacea</taxon>
        <taxon>Malacostraca</taxon>
        <taxon>Eumalacostraca</taxon>
        <taxon>Eucarida</taxon>
        <taxon>Decapoda</taxon>
        <taxon>Pleocyemata</taxon>
        <taxon>Astacidea</taxon>
        <taxon>Nephropoidea</taxon>
        <taxon>Nephropidae</taxon>
        <taxon>Homarus</taxon>
    </lineage>
</organism>
<proteinExistence type="predicted"/>
<feature type="region of interest" description="Disordered" evidence="6">
    <location>
        <begin position="98"/>
        <end position="182"/>
    </location>
</feature>
<evidence type="ECO:0000256" key="1">
    <source>
        <dbReference type="ARBA" id="ARBA00022723"/>
    </source>
</evidence>
<feature type="compositionally biased region" description="Basic and acidic residues" evidence="6">
    <location>
        <begin position="157"/>
        <end position="172"/>
    </location>
</feature>
<name>A0A8J5TBZ9_HOMAM</name>
<feature type="DNA-binding region" description="DM" evidence="5">
    <location>
        <begin position="50"/>
        <end position="97"/>
    </location>
</feature>
<evidence type="ECO:0000256" key="5">
    <source>
        <dbReference type="PROSITE-ProRule" id="PRU00070"/>
    </source>
</evidence>